<accession>C2FVB1</accession>
<proteinExistence type="predicted"/>
<dbReference type="InterPro" id="IPR043519">
    <property type="entry name" value="NT_sf"/>
</dbReference>
<dbReference type="PIRSF" id="PIRSF000812">
    <property type="entry name" value="AAD"/>
    <property type="match status" value="1"/>
</dbReference>
<dbReference type="Pfam" id="PF04439">
    <property type="entry name" value="Adenyl_transf"/>
    <property type="match status" value="1"/>
</dbReference>
<evidence type="ECO:0000313" key="2">
    <source>
        <dbReference type="Proteomes" id="UP000006241"/>
    </source>
</evidence>
<dbReference type="InterPro" id="IPR007530">
    <property type="entry name" value="Aminoglycoside_adenylylTfrase"/>
</dbReference>
<dbReference type="Proteomes" id="UP000006241">
    <property type="component" value="Unassembled WGS sequence"/>
</dbReference>
<dbReference type="SUPFAM" id="SSF81631">
    <property type="entry name" value="PAP/OAS1 substrate-binding domain"/>
    <property type="match status" value="1"/>
</dbReference>
<evidence type="ECO:0000313" key="1">
    <source>
        <dbReference type="EMBL" id="EEI93130.1"/>
    </source>
</evidence>
<dbReference type="RefSeq" id="WP_003006936.1">
    <property type="nucleotide sequence ID" value="NZ_GG668631.1"/>
</dbReference>
<comment type="caution">
    <text evidence="1">The sequence shown here is derived from an EMBL/GenBank/DDBJ whole genome shotgun (WGS) entry which is preliminary data.</text>
</comment>
<sequence>MRTASEIKNMIIAFGKTDSRIRAILLNGSRANPAVKPDKFQDYDIVFIVNEPDSFRKDHTWIDTFGERIIMQLPDAMSYITDESGQDAQSFAYLMLFADFNRIDLTLFPVSGLDTYQQDSLTVVWLDKDGLFEGIADSSESDYFIDKPAEQEFAETCNEFWWVSTYVVKGLYRKEITYAKEVFDMHIRPMFMNVVAWKIGTEHNFEVTFGKSGKNMQRYLSKENYERILQTYADHSIAANWKALFLITELFAAFSMEVAERLALSLDISQQQNVMQYIHTQYELFQTEEL</sequence>
<dbReference type="SUPFAM" id="SSF81301">
    <property type="entry name" value="Nucleotidyltransferase"/>
    <property type="match status" value="1"/>
</dbReference>
<dbReference type="HOGENOM" id="CLU_076578_1_0_10"/>
<dbReference type="Gene3D" id="3.30.460.10">
    <property type="entry name" value="Beta Polymerase, domain 2"/>
    <property type="match status" value="1"/>
</dbReference>
<keyword evidence="1" id="KW-0808">Transferase</keyword>
<keyword evidence="1" id="KW-0548">Nucleotidyltransferase</keyword>
<dbReference type="Gene3D" id="1.20.120.330">
    <property type="entry name" value="Nucleotidyltransferases domain 2"/>
    <property type="match status" value="1"/>
</dbReference>
<dbReference type="GO" id="GO:0016779">
    <property type="term" value="F:nucleotidyltransferase activity"/>
    <property type="evidence" value="ECO:0007669"/>
    <property type="project" value="UniProtKB-KW"/>
</dbReference>
<organism evidence="1 2">
    <name type="scientific">Sphingobacterium spiritivorum ATCC 33300</name>
    <dbReference type="NCBI Taxonomy" id="525372"/>
    <lineage>
        <taxon>Bacteria</taxon>
        <taxon>Pseudomonadati</taxon>
        <taxon>Bacteroidota</taxon>
        <taxon>Sphingobacteriia</taxon>
        <taxon>Sphingobacteriales</taxon>
        <taxon>Sphingobacteriaceae</taxon>
        <taxon>Sphingobacterium</taxon>
    </lineage>
</organism>
<protein>
    <submittedName>
        <fullName evidence="1">Streptomycin adenylyltransferase</fullName>
    </submittedName>
</protein>
<dbReference type="AlphaFoldDB" id="C2FVB1"/>
<name>C2FVB1_SPHSI</name>
<dbReference type="EMBL" id="ACHB01000031">
    <property type="protein sequence ID" value="EEI93130.1"/>
    <property type="molecule type" value="Genomic_DNA"/>
</dbReference>
<reference evidence="1 2" key="1">
    <citation type="submission" date="2009-01" db="EMBL/GenBank/DDBJ databases">
        <authorList>
            <person name="Qin X."/>
            <person name="Bachman B."/>
            <person name="Battles P."/>
            <person name="Bell A."/>
            <person name="Bess C."/>
            <person name="Bickham C."/>
            <person name="Chaboub L."/>
            <person name="Chen D."/>
            <person name="Coyle M."/>
            <person name="Deiros D.R."/>
            <person name="Dinh H."/>
            <person name="Forbes L."/>
            <person name="Fowler G."/>
            <person name="Francisco L."/>
            <person name="Fu Q."/>
            <person name="Gubbala S."/>
            <person name="Hale W."/>
            <person name="Han Y."/>
            <person name="Hemphill L."/>
            <person name="Highlander S.K."/>
            <person name="Hirani K."/>
            <person name="Hogues M."/>
            <person name="Jackson L."/>
            <person name="Jakkamsetti A."/>
            <person name="Javaid M."/>
            <person name="Jiang H."/>
            <person name="Korchina V."/>
            <person name="Kovar C."/>
            <person name="Lara F."/>
            <person name="Lee S."/>
            <person name="Mata R."/>
            <person name="Mathew T."/>
            <person name="Moen C."/>
            <person name="Morales K."/>
            <person name="Munidasa M."/>
            <person name="Nazareth L."/>
            <person name="Ngo R."/>
            <person name="Nguyen L."/>
            <person name="Okwuonu G."/>
            <person name="Ongeri F."/>
            <person name="Patil S."/>
            <person name="Petrosino J."/>
            <person name="Pham C."/>
            <person name="Pham P."/>
            <person name="Pu L.-L."/>
            <person name="Puazo M."/>
            <person name="Raj R."/>
            <person name="Reid J."/>
            <person name="Rouhana J."/>
            <person name="Saada N."/>
            <person name="Shang Y."/>
            <person name="Simmons D."/>
            <person name="Thornton R."/>
            <person name="Warren J."/>
            <person name="Weissenberger G."/>
            <person name="Zhang J."/>
            <person name="Zhang L."/>
            <person name="Zhou C."/>
            <person name="Zhu D."/>
            <person name="Muzny D."/>
            <person name="Worley K."/>
            <person name="Gibbs R."/>
        </authorList>
    </citation>
    <scope>NUCLEOTIDE SEQUENCE [LARGE SCALE GENOMIC DNA]</scope>
    <source>
        <strain evidence="1 2">ATCC 33300</strain>
    </source>
</reference>
<gene>
    <name evidence="1" type="ORF">HMPREF0765_1267</name>
</gene>